<dbReference type="OrthoDB" id="5153736at2759"/>
<feature type="compositionally biased region" description="Basic and acidic residues" evidence="1">
    <location>
        <begin position="279"/>
        <end position="289"/>
    </location>
</feature>
<organism evidence="2 3">
    <name type="scientific">Hirsutella minnesotensis 3608</name>
    <dbReference type="NCBI Taxonomy" id="1043627"/>
    <lineage>
        <taxon>Eukaryota</taxon>
        <taxon>Fungi</taxon>
        <taxon>Dikarya</taxon>
        <taxon>Ascomycota</taxon>
        <taxon>Pezizomycotina</taxon>
        <taxon>Sordariomycetes</taxon>
        <taxon>Hypocreomycetidae</taxon>
        <taxon>Hypocreales</taxon>
        <taxon>Ophiocordycipitaceae</taxon>
        <taxon>Hirsutella</taxon>
    </lineage>
</organism>
<evidence type="ECO:0000256" key="1">
    <source>
        <dbReference type="SAM" id="MobiDB-lite"/>
    </source>
</evidence>
<evidence type="ECO:0000313" key="3">
    <source>
        <dbReference type="Proteomes" id="UP000054481"/>
    </source>
</evidence>
<accession>A0A0F7ZH73</accession>
<feature type="region of interest" description="Disordered" evidence="1">
    <location>
        <begin position="251"/>
        <end position="289"/>
    </location>
</feature>
<protein>
    <submittedName>
        <fullName evidence="2">Uncharacterized protein</fullName>
    </submittedName>
</protein>
<proteinExistence type="predicted"/>
<dbReference type="AlphaFoldDB" id="A0A0F7ZH73"/>
<sequence>MVAFNSDQTKVVGTNHGRGTWYWDQPAFFQIQFWAPYFSPPASNLGLPWSKVADYEARHPRIPPSTVSAFISARDFQHFSVTFHQLWLKAIAPPDRLRNVPADEQNALYRQVLDFLFNVVGPQWSHNETLSYVLPWRFEGQEQSERESIDYFRVPVSAASVRNLYADSKLSRRTVMLPSRHLVMTTMDAIESLPGLSAAVTRRIQHIRGMLGNNGQQYSIVSHLEAKQTAAEQIEQPESLIQTFLLQTEPPQSIATAENASDGDSDVPFPSDVDATSGDDLRNDSDDSE</sequence>
<evidence type="ECO:0000313" key="2">
    <source>
        <dbReference type="EMBL" id="KJZ72141.1"/>
    </source>
</evidence>
<dbReference type="EMBL" id="KQ030551">
    <property type="protein sequence ID" value="KJZ72141.1"/>
    <property type="molecule type" value="Genomic_DNA"/>
</dbReference>
<name>A0A0F7ZH73_9HYPO</name>
<keyword evidence="3" id="KW-1185">Reference proteome</keyword>
<dbReference type="Proteomes" id="UP000054481">
    <property type="component" value="Unassembled WGS sequence"/>
</dbReference>
<reference evidence="2 3" key="1">
    <citation type="journal article" date="2014" name="Genome Biol. Evol.">
        <title>Comparative genomics and transcriptomics analyses reveal divergent lifestyle features of nematode endoparasitic fungus Hirsutella minnesotensis.</title>
        <authorList>
            <person name="Lai Y."/>
            <person name="Liu K."/>
            <person name="Zhang X."/>
            <person name="Zhang X."/>
            <person name="Li K."/>
            <person name="Wang N."/>
            <person name="Shu C."/>
            <person name="Wu Y."/>
            <person name="Wang C."/>
            <person name="Bushley K.E."/>
            <person name="Xiang M."/>
            <person name="Liu X."/>
        </authorList>
    </citation>
    <scope>NUCLEOTIDE SEQUENCE [LARGE SCALE GENOMIC DNA]</scope>
    <source>
        <strain evidence="2 3">3608</strain>
    </source>
</reference>
<gene>
    <name evidence="2" type="ORF">HIM_08406</name>
</gene>